<dbReference type="Pfam" id="PF12728">
    <property type="entry name" value="HTH_17"/>
    <property type="match status" value="1"/>
</dbReference>
<dbReference type="InterPro" id="IPR019756">
    <property type="entry name" value="Pept_S26A_signal_pept_1_Ser-AS"/>
</dbReference>
<dbReference type="PANTHER" id="PTHR40661:SF3">
    <property type="entry name" value="FELS-1 PROPHAGE TRANSCRIPTIONAL REGULATOR"/>
    <property type="match status" value="1"/>
</dbReference>
<dbReference type="SUPFAM" id="SSF51306">
    <property type="entry name" value="LexA/Signal peptidase"/>
    <property type="match status" value="1"/>
</dbReference>
<dbReference type="EMBL" id="CCJX01000074">
    <property type="protein sequence ID" value="CDT20913.1"/>
    <property type="molecule type" value="Genomic_DNA"/>
</dbReference>
<evidence type="ECO:0000313" key="8">
    <source>
        <dbReference type="EMBL" id="CDT20913.1"/>
    </source>
</evidence>
<evidence type="ECO:0000256" key="4">
    <source>
        <dbReference type="ARBA" id="ARBA00023125"/>
    </source>
</evidence>
<keyword evidence="2" id="KW-0378">Hydrolase</keyword>
<evidence type="ECO:0000256" key="5">
    <source>
        <dbReference type="ARBA" id="ARBA00023163"/>
    </source>
</evidence>
<name>A0ABM9QRK8_9VIBR</name>
<dbReference type="InterPro" id="IPR039418">
    <property type="entry name" value="LexA-like"/>
</dbReference>
<protein>
    <submittedName>
        <fullName evidence="8">Peptidase S24 LexA-like protein</fullName>
    </submittedName>
</protein>
<dbReference type="Gene3D" id="2.10.109.10">
    <property type="entry name" value="Umud Fragment, subunit A"/>
    <property type="match status" value="1"/>
</dbReference>
<gene>
    <name evidence="8" type="ORF">VCR4J5_1650005</name>
</gene>
<dbReference type="Pfam" id="PF00717">
    <property type="entry name" value="Peptidase_S24"/>
    <property type="match status" value="1"/>
</dbReference>
<evidence type="ECO:0000259" key="7">
    <source>
        <dbReference type="Pfam" id="PF12728"/>
    </source>
</evidence>
<dbReference type="InterPro" id="IPR041657">
    <property type="entry name" value="HTH_17"/>
</dbReference>
<accession>A0ABM9QRK8</accession>
<feature type="domain" description="Peptidase S24/S26A/S26B/S26C" evidence="6">
    <location>
        <begin position="72"/>
        <end position="197"/>
    </location>
</feature>
<organism evidence="8 9">
    <name type="scientific">Vibrio crassostreae</name>
    <dbReference type="NCBI Taxonomy" id="246167"/>
    <lineage>
        <taxon>Bacteria</taxon>
        <taxon>Pseudomonadati</taxon>
        <taxon>Pseudomonadota</taxon>
        <taxon>Gammaproteobacteria</taxon>
        <taxon>Vibrionales</taxon>
        <taxon>Vibrionaceae</taxon>
        <taxon>Vibrio</taxon>
    </lineage>
</organism>
<evidence type="ECO:0000256" key="1">
    <source>
        <dbReference type="ARBA" id="ARBA00022670"/>
    </source>
</evidence>
<keyword evidence="3" id="KW-0805">Transcription regulation</keyword>
<evidence type="ECO:0000256" key="3">
    <source>
        <dbReference type="ARBA" id="ARBA00023015"/>
    </source>
</evidence>
<dbReference type="InterPro" id="IPR010982">
    <property type="entry name" value="Lambda_DNA-bd_dom_sf"/>
</dbReference>
<feature type="domain" description="Helix-turn-helix" evidence="7">
    <location>
        <begin position="22"/>
        <end position="46"/>
    </location>
</feature>
<proteinExistence type="predicted"/>
<dbReference type="Gene3D" id="1.10.260.40">
    <property type="entry name" value="lambda repressor-like DNA-binding domains"/>
    <property type="match status" value="1"/>
</dbReference>
<dbReference type="PANTHER" id="PTHR40661">
    <property type="match status" value="1"/>
</dbReference>
<keyword evidence="9" id="KW-1185">Reference proteome</keyword>
<keyword evidence="1" id="KW-0645">Protease</keyword>
<sequence length="203" mass="22873">MAIIDDKLLELKKMTGTIRNIELAEILGVSTSTIQNWRARGKIPKHIIAKAEEISLHGDLAPTSRGYVSVKLYEVEASAGSGSLVENEDPSTALLFSEKYLRKDLGYKPENIFLLSVRGDSMAPTLKNQSIVMVNKIDDFASDGIYVFRFEGALLVKRLQFLPEKIEVVSDNPTYKTWEIIKKDLEHKDFQIIGEVVWSGQRM</sequence>
<dbReference type="InterPro" id="IPR015927">
    <property type="entry name" value="Peptidase_S24_S26A/B/C"/>
</dbReference>
<comment type="caution">
    <text evidence="8">The sequence shown here is derived from an EMBL/GenBank/DDBJ whole genome shotgun (WGS) entry which is preliminary data.</text>
</comment>
<keyword evidence="5" id="KW-0804">Transcription</keyword>
<evidence type="ECO:0000256" key="2">
    <source>
        <dbReference type="ARBA" id="ARBA00022801"/>
    </source>
</evidence>
<dbReference type="Proteomes" id="UP000049077">
    <property type="component" value="Unassembled WGS sequence"/>
</dbReference>
<evidence type="ECO:0000259" key="6">
    <source>
        <dbReference type="Pfam" id="PF00717"/>
    </source>
</evidence>
<dbReference type="RefSeq" id="WP_057620419.1">
    <property type="nucleotide sequence ID" value="NZ_CAWMQT010000074.1"/>
</dbReference>
<dbReference type="CDD" id="cd06529">
    <property type="entry name" value="S24_LexA-like"/>
    <property type="match status" value="1"/>
</dbReference>
<dbReference type="PROSITE" id="PS00501">
    <property type="entry name" value="SPASE_I_1"/>
    <property type="match status" value="1"/>
</dbReference>
<reference evidence="8 9" key="1">
    <citation type="submission" date="2014-06" db="EMBL/GenBank/DDBJ databases">
        <authorList>
            <person name="Le Roux F."/>
        </authorList>
    </citation>
    <scope>NUCLEOTIDE SEQUENCE [LARGE SCALE GENOMIC DNA]</scope>
    <source>
        <strain evidence="8 9">J5-4</strain>
    </source>
</reference>
<evidence type="ECO:0000313" key="9">
    <source>
        <dbReference type="Proteomes" id="UP000049077"/>
    </source>
</evidence>
<keyword evidence="4" id="KW-0238">DNA-binding</keyword>
<dbReference type="InterPro" id="IPR036286">
    <property type="entry name" value="LexA/Signal_pep-like_sf"/>
</dbReference>